<evidence type="ECO:0000313" key="3">
    <source>
        <dbReference type="Proteomes" id="UP001596383"/>
    </source>
</evidence>
<proteinExistence type="predicted"/>
<keyword evidence="3" id="KW-1185">Reference proteome</keyword>
<dbReference type="AlphaFoldDB" id="A0ABD5SLL3"/>
<accession>A0ABD5SLL3</accession>
<organism evidence="2 3">
    <name type="scientific">Natrinema soli</name>
    <dbReference type="NCBI Taxonomy" id="1930624"/>
    <lineage>
        <taxon>Archaea</taxon>
        <taxon>Methanobacteriati</taxon>
        <taxon>Methanobacteriota</taxon>
        <taxon>Stenosarchaea group</taxon>
        <taxon>Halobacteria</taxon>
        <taxon>Halobacteriales</taxon>
        <taxon>Natrialbaceae</taxon>
        <taxon>Natrinema</taxon>
    </lineage>
</organism>
<sequence length="91" mass="10195">MRFDSATIRPTIAIIKMMSAVCDKEPTQLTPLYDVVDTETLNQLFAKSKRCQEEDYIVEFSYYSHQITVESAGIIEAQPLSAEGGDDDDPC</sequence>
<dbReference type="InterPro" id="IPR040624">
    <property type="entry name" value="HalOD1"/>
</dbReference>
<gene>
    <name evidence="2" type="ORF">ACFQE6_12515</name>
</gene>
<comment type="caution">
    <text evidence="2">The sequence shown here is derived from an EMBL/GenBank/DDBJ whole genome shotgun (WGS) entry which is preliminary data.</text>
</comment>
<dbReference type="RefSeq" id="WP_273738793.1">
    <property type="nucleotide sequence ID" value="NZ_JAQIVI010000186.1"/>
</dbReference>
<evidence type="ECO:0000259" key="1">
    <source>
        <dbReference type="Pfam" id="PF18545"/>
    </source>
</evidence>
<dbReference type="EMBL" id="JBHSWV010000186">
    <property type="protein sequence ID" value="MFC6765784.1"/>
    <property type="molecule type" value="Genomic_DNA"/>
</dbReference>
<evidence type="ECO:0000313" key="2">
    <source>
        <dbReference type="EMBL" id="MFC6765784.1"/>
    </source>
</evidence>
<protein>
    <submittedName>
        <fullName evidence="2">HalOD1 output domain-containing protein</fullName>
    </submittedName>
</protein>
<name>A0ABD5SLL3_9EURY</name>
<feature type="domain" description="Halobacterial output" evidence="1">
    <location>
        <begin position="9"/>
        <end position="77"/>
    </location>
</feature>
<reference evidence="2 3" key="1">
    <citation type="journal article" date="2019" name="Int. J. Syst. Evol. Microbiol.">
        <title>The Global Catalogue of Microorganisms (GCM) 10K type strain sequencing project: providing services to taxonomists for standard genome sequencing and annotation.</title>
        <authorList>
            <consortium name="The Broad Institute Genomics Platform"/>
            <consortium name="The Broad Institute Genome Sequencing Center for Infectious Disease"/>
            <person name="Wu L."/>
            <person name="Ma J."/>
        </authorList>
    </citation>
    <scope>NUCLEOTIDE SEQUENCE [LARGE SCALE GENOMIC DNA]</scope>
    <source>
        <strain evidence="2 3">LMG 29247</strain>
    </source>
</reference>
<dbReference type="Proteomes" id="UP001596383">
    <property type="component" value="Unassembled WGS sequence"/>
</dbReference>
<dbReference type="Pfam" id="PF18545">
    <property type="entry name" value="HalOD1"/>
    <property type="match status" value="1"/>
</dbReference>